<reference evidence="1" key="1">
    <citation type="submission" date="2020-11" db="EMBL/GenBank/DDBJ databases">
        <authorList>
            <person name="Tran Van P."/>
        </authorList>
    </citation>
    <scope>NUCLEOTIDE SEQUENCE</scope>
</reference>
<accession>A0A7R8WEM1</accession>
<dbReference type="EMBL" id="OB661119">
    <property type="protein sequence ID" value="CAD7227387.1"/>
    <property type="molecule type" value="Genomic_DNA"/>
</dbReference>
<organism evidence="1">
    <name type="scientific">Cyprideis torosa</name>
    <dbReference type="NCBI Taxonomy" id="163714"/>
    <lineage>
        <taxon>Eukaryota</taxon>
        <taxon>Metazoa</taxon>
        <taxon>Ecdysozoa</taxon>
        <taxon>Arthropoda</taxon>
        <taxon>Crustacea</taxon>
        <taxon>Oligostraca</taxon>
        <taxon>Ostracoda</taxon>
        <taxon>Podocopa</taxon>
        <taxon>Podocopida</taxon>
        <taxon>Cytherocopina</taxon>
        <taxon>Cytheroidea</taxon>
        <taxon>Cytherideidae</taxon>
        <taxon>Cyprideis</taxon>
    </lineage>
</organism>
<name>A0A7R8WEM1_9CRUS</name>
<proteinExistence type="predicted"/>
<evidence type="ECO:0000313" key="1">
    <source>
        <dbReference type="EMBL" id="CAD7227387.1"/>
    </source>
</evidence>
<gene>
    <name evidence="1" type="ORF">CTOB1V02_LOCUS5295</name>
</gene>
<dbReference type="AlphaFoldDB" id="A0A7R8WEM1"/>
<sequence>MLSSWWLVLLWTVKVTSCQDSVASSNEREDELQRAADAWIPPEDEELTLRRDPECLTKGTRGGLPCGPTRIIRVSPTSNSKNASSEKTCSKITHAIDALKAELSRSISASTRSLEQSLTPLKQLQGSLTEISRLPKIGPAQTSNNPELQGLISSLKALAFALHEQKSNGPFRGGSSNANKDPDKDVHNIINVYTNCSNCSHNCTMDNETMMILHIMGICLSLAAILCALLLCSLICFLISLLIGLILGGAMGDDYQFRSGNAASRMKQRFKTMVSGLEDGAKKRWNQRTEDRQVFLAESEETDPSDSKRFKKGLKKRGGLVEQPDPTLLEKKLAAETLGVMDKPKLAIPPLEDVRTKIMDTKDFRAKMEKESGKETAHPLKDTAKDLTVKMTKTIPLKQQIAMPQKTLEPTLKAAEAKAETSKAPWPLTKQADLESLPSSEKKIYCIIEPYIQSLSKINPHLHPSRTTFQPPTSATFNAVSPPPATAGTPSWTEREESFDITTATLTGIHNAFQDILLRLLLLLLLSSSHQFPAPQDALGRSGLSAKKGRLSTDSTASGLLDPLFAPGPFFSRGKDQSRGGDQDRVDAATGKEGCVETIPSHLYGSMTEGQVNTYFSECLNTVAPDISDVEQDVQRVSGGDTDTGYSSTETVTKFTKLQGSLTQLLRMKTGNLRY</sequence>
<protein>
    <submittedName>
        <fullName evidence="1">Uncharacterized protein</fullName>
    </submittedName>
</protein>